<keyword evidence="4" id="KW-1185">Reference proteome</keyword>
<feature type="region of interest" description="Disordered" evidence="1">
    <location>
        <begin position="230"/>
        <end position="262"/>
    </location>
</feature>
<dbReference type="Proteomes" id="UP000187059">
    <property type="component" value="Chromosome"/>
</dbReference>
<dbReference type="AlphaFoldDB" id="A0A1P8V0I7"/>
<evidence type="ECO:0000313" key="4">
    <source>
        <dbReference type="Proteomes" id="UP000187059"/>
    </source>
</evidence>
<proteinExistence type="predicted"/>
<organism evidence="3 4">
    <name type="scientific">Salipiger abyssi</name>
    <dbReference type="NCBI Taxonomy" id="1250539"/>
    <lineage>
        <taxon>Bacteria</taxon>
        <taxon>Pseudomonadati</taxon>
        <taxon>Pseudomonadota</taxon>
        <taxon>Alphaproteobacteria</taxon>
        <taxon>Rhodobacterales</taxon>
        <taxon>Roseobacteraceae</taxon>
        <taxon>Salipiger</taxon>
    </lineage>
</organism>
<feature type="compositionally biased region" description="Basic and acidic residues" evidence="1">
    <location>
        <begin position="230"/>
        <end position="239"/>
    </location>
</feature>
<dbReference type="PROSITE" id="PS51257">
    <property type="entry name" value="PROKAR_LIPOPROTEIN"/>
    <property type="match status" value="1"/>
</dbReference>
<dbReference type="OrthoDB" id="7860705at2"/>
<name>A0A1P8V0I7_9RHOB</name>
<dbReference type="Pfam" id="PF07087">
    <property type="entry name" value="DUF1353"/>
    <property type="match status" value="1"/>
</dbReference>
<feature type="signal peptide" evidence="2">
    <location>
        <begin position="1"/>
        <end position="21"/>
    </location>
</feature>
<dbReference type="InterPro" id="IPR010767">
    <property type="entry name" value="Phage_CGC-2007_Cje0229"/>
</dbReference>
<gene>
    <name evidence="3" type="ORF">Ga0080574_TMP4782</name>
</gene>
<dbReference type="RefSeq" id="WP_076705560.1">
    <property type="nucleotide sequence ID" value="NZ_CP015093.1"/>
</dbReference>
<dbReference type="STRING" id="1250539.Ga0080574_TMP4782"/>
<evidence type="ECO:0000256" key="2">
    <source>
        <dbReference type="SAM" id="SignalP"/>
    </source>
</evidence>
<keyword evidence="2" id="KW-0732">Signal</keyword>
<dbReference type="KEGG" id="paby:Ga0080574_TMP4782"/>
<feature type="compositionally biased region" description="Acidic residues" evidence="1">
    <location>
        <begin position="240"/>
        <end position="256"/>
    </location>
</feature>
<protein>
    <submittedName>
        <fullName evidence="3">Putative DUF1353 protein</fullName>
    </submittedName>
</protein>
<evidence type="ECO:0000256" key="1">
    <source>
        <dbReference type="SAM" id="MobiDB-lite"/>
    </source>
</evidence>
<evidence type="ECO:0000313" key="3">
    <source>
        <dbReference type="EMBL" id="APZ55116.1"/>
    </source>
</evidence>
<sequence precursor="true">MIRQSLAGAALLALAACAPTANDVEKVRALSEITCAQRPDNCAYENSPVKVADRPVTLPKRPYRFFPLAEPLRFTDARSKTWIAPPGTLTDGASIPEIFVAIVGQPTAPEYVNAAAIHDAYCGVGNEGGANYHNGRWEDVHRMFYDALVASGTPDQRAKIMFAAVWLGGPRWNVHYSLDQVPAVPKQRAMRAAKRYVETENPSLAQLEARLRRLEKQLIRQHPGLFPFMHPDDVEREAEYDTPAEPEYGGNDDVDPEGPQPM</sequence>
<feature type="chain" id="PRO_5012930334" evidence="2">
    <location>
        <begin position="22"/>
        <end position="262"/>
    </location>
</feature>
<accession>A0A1P8V0I7</accession>
<dbReference type="EMBL" id="CP015093">
    <property type="protein sequence ID" value="APZ55116.1"/>
    <property type="molecule type" value="Genomic_DNA"/>
</dbReference>
<reference evidence="3 4" key="1">
    <citation type="submission" date="2016-04" db="EMBL/GenBank/DDBJ databases">
        <title>Deep-sea bacteria in the southern Pacific.</title>
        <authorList>
            <person name="Tang K."/>
        </authorList>
    </citation>
    <scope>NUCLEOTIDE SEQUENCE [LARGE SCALE GENOMIC DNA]</scope>
    <source>
        <strain evidence="3 4">JLT2014</strain>
    </source>
</reference>